<accession>A0A1I0WK84</accession>
<evidence type="ECO:0000313" key="2">
    <source>
        <dbReference type="EMBL" id="SFA88550.1"/>
    </source>
</evidence>
<feature type="transmembrane region" description="Helical" evidence="1">
    <location>
        <begin position="164"/>
        <end position="184"/>
    </location>
</feature>
<evidence type="ECO:0000256" key="1">
    <source>
        <dbReference type="SAM" id="Phobius"/>
    </source>
</evidence>
<keyword evidence="1" id="KW-0472">Membrane</keyword>
<dbReference type="OrthoDB" id="6189592at2"/>
<keyword evidence="3" id="KW-1185">Reference proteome</keyword>
<gene>
    <name evidence="2" type="ORF">SAMN04488528_1005125</name>
</gene>
<proteinExistence type="predicted"/>
<dbReference type="STRING" id="84698.SAMN04488528_1005125"/>
<feature type="transmembrane region" description="Helical" evidence="1">
    <location>
        <begin position="328"/>
        <end position="349"/>
    </location>
</feature>
<feature type="transmembrane region" description="Helical" evidence="1">
    <location>
        <begin position="361"/>
        <end position="383"/>
    </location>
</feature>
<name>A0A1I0WK84_9CLOT</name>
<feature type="transmembrane region" description="Helical" evidence="1">
    <location>
        <begin position="236"/>
        <end position="254"/>
    </location>
</feature>
<sequence>MNNTKEKKAITLESFICLGLFIVFFVAIGTKMGTVNMFKTIMSTAHDLLLNTVFFIMAIAVIAGAVASLLSEFGVIAIINKILSPFMKPLYNLPGAAALGVVTTYLSDNPAIITLADDKGFKKYFKKYQLPALTNLGTSFGMGLIVTTFMMTQQSPTGENLVKAALIGNIGAILGSILSVRLMLHFTKKVYGTEAMAIEVKDVNKESLDTREIREGSTGARILSSLLDGGKTGVELGLAVIPGVLIICTFVMILTNGPSAQGYTGAIGEGVGFLPWIGDKISFILKPLLGFENPQAIAFPITSLGAVGAAISLVPNFLANGIIGGNEIAVFTAMGMCWSGYLSTHVAMMDSLKCRNLTGKAILSHTLGGLLAGTAAHWIYVLIA</sequence>
<dbReference type="RefSeq" id="WP_090039232.1">
    <property type="nucleotide sequence ID" value="NZ_FOKI01000005.1"/>
</dbReference>
<dbReference type="Proteomes" id="UP000198619">
    <property type="component" value="Unassembled WGS sequence"/>
</dbReference>
<feature type="transmembrane region" description="Helical" evidence="1">
    <location>
        <begin position="53"/>
        <end position="79"/>
    </location>
</feature>
<protein>
    <recommendedName>
        <fullName evidence="4">Transporter gate domain protein</fullName>
    </recommendedName>
</protein>
<feature type="transmembrane region" description="Helical" evidence="1">
    <location>
        <begin position="12"/>
        <end position="33"/>
    </location>
</feature>
<evidence type="ECO:0008006" key="4">
    <source>
        <dbReference type="Google" id="ProtNLM"/>
    </source>
</evidence>
<feature type="transmembrane region" description="Helical" evidence="1">
    <location>
        <begin position="297"/>
        <end position="322"/>
    </location>
</feature>
<keyword evidence="1" id="KW-1133">Transmembrane helix</keyword>
<dbReference type="AlphaFoldDB" id="A0A1I0WK84"/>
<dbReference type="EMBL" id="FOKI01000005">
    <property type="protein sequence ID" value="SFA88550.1"/>
    <property type="molecule type" value="Genomic_DNA"/>
</dbReference>
<reference evidence="2 3" key="1">
    <citation type="submission" date="2016-10" db="EMBL/GenBank/DDBJ databases">
        <authorList>
            <person name="de Groot N.N."/>
        </authorList>
    </citation>
    <scope>NUCLEOTIDE SEQUENCE [LARGE SCALE GENOMIC DNA]</scope>
    <source>
        <strain evidence="2 3">DSM 12271</strain>
    </source>
</reference>
<evidence type="ECO:0000313" key="3">
    <source>
        <dbReference type="Proteomes" id="UP000198619"/>
    </source>
</evidence>
<feature type="transmembrane region" description="Helical" evidence="1">
    <location>
        <begin position="132"/>
        <end position="152"/>
    </location>
</feature>
<organism evidence="2 3">
    <name type="scientific">Clostridium frigidicarnis</name>
    <dbReference type="NCBI Taxonomy" id="84698"/>
    <lineage>
        <taxon>Bacteria</taxon>
        <taxon>Bacillati</taxon>
        <taxon>Bacillota</taxon>
        <taxon>Clostridia</taxon>
        <taxon>Eubacteriales</taxon>
        <taxon>Clostridiaceae</taxon>
        <taxon>Clostridium</taxon>
    </lineage>
</organism>
<keyword evidence="1" id="KW-0812">Transmembrane</keyword>